<evidence type="ECO:0000256" key="1">
    <source>
        <dbReference type="SAM" id="MobiDB-lite"/>
    </source>
</evidence>
<dbReference type="OrthoDB" id="2906612at2759"/>
<proteinExistence type="predicted"/>
<accession>A0A9P6CVH8</accession>
<evidence type="ECO:0000313" key="2">
    <source>
        <dbReference type="EMBL" id="KAF9473603.1"/>
    </source>
</evidence>
<keyword evidence="3" id="KW-1185">Reference proteome</keyword>
<dbReference type="AlphaFoldDB" id="A0A9P6CVH8"/>
<organism evidence="2 3">
    <name type="scientific">Pholiota conissans</name>
    <dbReference type="NCBI Taxonomy" id="109636"/>
    <lineage>
        <taxon>Eukaryota</taxon>
        <taxon>Fungi</taxon>
        <taxon>Dikarya</taxon>
        <taxon>Basidiomycota</taxon>
        <taxon>Agaricomycotina</taxon>
        <taxon>Agaricomycetes</taxon>
        <taxon>Agaricomycetidae</taxon>
        <taxon>Agaricales</taxon>
        <taxon>Agaricineae</taxon>
        <taxon>Strophariaceae</taxon>
        <taxon>Pholiota</taxon>
    </lineage>
</organism>
<dbReference type="EMBL" id="MU155429">
    <property type="protein sequence ID" value="KAF9473603.1"/>
    <property type="molecule type" value="Genomic_DNA"/>
</dbReference>
<feature type="compositionally biased region" description="Basic and acidic residues" evidence="1">
    <location>
        <begin position="222"/>
        <end position="243"/>
    </location>
</feature>
<feature type="compositionally biased region" description="Low complexity" evidence="1">
    <location>
        <begin position="257"/>
        <end position="268"/>
    </location>
</feature>
<evidence type="ECO:0000313" key="3">
    <source>
        <dbReference type="Proteomes" id="UP000807469"/>
    </source>
</evidence>
<sequence length="781" mass="87706">MRIRIKVYPPIGVSFYYPATATHKLTVSIPNFYLRQNHTNDLYVYRFLRDSFNEALRTHFLLFDMEVPISSTIGTIIGTVIGRMQDGPFAYSFREYSTESSILPHEALPLGLLRIVNTGRTRNKSNQVRLQAHPRMNDVALDMLVTEHAKNFVASSTTFEDKRFVIFLARIPVDADDDTDHPQYRIHSCIAQSIYARFPNDRQDNSEPDQIETSGGETDPEETGRQDHQDHRDSQDSDSDYRDYAPPPSYRSRYRSRSASLRTPLSSTSGGGPAAGSVNTAPPLSLHMEPQPILPAQLWSLPWIALPTEAQVLNLFSLDTSIFDMACGFRPPKLSISGENVSILADRLIEAIEMALSQQDFERILSVDREFLIVGRSHNGRQHIRSLGRGIEREVIYLAFGRYSSQEAQAQWFLPRAGGYSSIAVSHTAHSMTSISTFRVKSLSVLGALTGLMLVHGIAPIPLSPVLIHYFIHNCDLQSIHPAFLAEWIPDLHKTLDDWLSLDHQSDIAAFQPHFSTYHDMQVACLQSRDLASHKSIASEMLHRAIIGPEPFTHREIQAFIEGFKMPCRRTGFNMTKIKTLVEGGSESFLNMIWTSHIKSFEDIRPHIHLSEPSQNVSLQLQEALSLCSGISFEQLLHTFLKGSGIPCPKLFEDALNHFAPVVDCSKIDDDMGFRSRVFYWAATGSPSIEINSLGITMSLCESSDTEYAPGITQREREAMIDAGKICFKTCISQMKVPAKHIIVLARGTYTSNAEPHSFQAAFDHWLLCEILNSLGNHSIL</sequence>
<dbReference type="Proteomes" id="UP000807469">
    <property type="component" value="Unassembled WGS sequence"/>
</dbReference>
<feature type="region of interest" description="Disordered" evidence="1">
    <location>
        <begin position="197"/>
        <end position="283"/>
    </location>
</feature>
<name>A0A9P6CVH8_9AGAR</name>
<reference evidence="2" key="1">
    <citation type="submission" date="2020-11" db="EMBL/GenBank/DDBJ databases">
        <authorList>
            <consortium name="DOE Joint Genome Institute"/>
            <person name="Ahrendt S."/>
            <person name="Riley R."/>
            <person name="Andreopoulos W."/>
            <person name="Labutti K."/>
            <person name="Pangilinan J."/>
            <person name="Ruiz-Duenas F.J."/>
            <person name="Barrasa J.M."/>
            <person name="Sanchez-Garcia M."/>
            <person name="Camarero S."/>
            <person name="Miyauchi S."/>
            <person name="Serrano A."/>
            <person name="Linde D."/>
            <person name="Babiker R."/>
            <person name="Drula E."/>
            <person name="Ayuso-Fernandez I."/>
            <person name="Pacheco R."/>
            <person name="Padilla G."/>
            <person name="Ferreira P."/>
            <person name="Barriuso J."/>
            <person name="Kellner H."/>
            <person name="Castanera R."/>
            <person name="Alfaro M."/>
            <person name="Ramirez L."/>
            <person name="Pisabarro A.G."/>
            <person name="Kuo A."/>
            <person name="Tritt A."/>
            <person name="Lipzen A."/>
            <person name="He G."/>
            <person name="Yan M."/>
            <person name="Ng V."/>
            <person name="Cullen D."/>
            <person name="Martin F."/>
            <person name="Rosso M.-N."/>
            <person name="Henrissat B."/>
            <person name="Hibbett D."/>
            <person name="Martinez A.T."/>
            <person name="Grigoriev I.V."/>
        </authorList>
    </citation>
    <scope>NUCLEOTIDE SEQUENCE</scope>
    <source>
        <strain evidence="2">CIRM-BRFM 674</strain>
    </source>
</reference>
<comment type="caution">
    <text evidence="2">The sequence shown here is derived from an EMBL/GenBank/DDBJ whole genome shotgun (WGS) entry which is preliminary data.</text>
</comment>
<protein>
    <submittedName>
        <fullName evidence="2">Uncharacterized protein</fullName>
    </submittedName>
</protein>
<gene>
    <name evidence="2" type="ORF">BDN70DRAFT_816990</name>
</gene>